<feature type="chain" id="PRO_5037295827" evidence="1">
    <location>
        <begin position="30"/>
        <end position="654"/>
    </location>
</feature>
<feature type="domain" description="Rhamnogalacturonan I lyase beta-sheet" evidence="2">
    <location>
        <begin position="34"/>
        <end position="118"/>
    </location>
</feature>
<dbReference type="InterPro" id="IPR041624">
    <property type="entry name" value="RGI_lyase"/>
</dbReference>
<keyword evidence="5" id="KW-1185">Reference proteome</keyword>
<dbReference type="SUPFAM" id="SSF69318">
    <property type="entry name" value="Integrin alpha N-terminal domain"/>
    <property type="match status" value="1"/>
</dbReference>
<feature type="domain" description="Rhamnogalacturonan lyase family 11 C-terminal" evidence="3">
    <location>
        <begin position="258"/>
        <end position="647"/>
    </location>
</feature>
<gene>
    <name evidence="4" type="primary">yesW</name>
    <name evidence="4" type="ORF">GCM10011273_01940</name>
</gene>
<evidence type="ECO:0000259" key="3">
    <source>
        <dbReference type="Pfam" id="PF21348"/>
    </source>
</evidence>
<feature type="domain" description="Rhamnogalacturonan lyase family 11 C-terminal" evidence="3">
    <location>
        <begin position="122"/>
        <end position="257"/>
    </location>
</feature>
<dbReference type="Gene3D" id="2.60.40.10">
    <property type="entry name" value="Immunoglobulins"/>
    <property type="match status" value="1"/>
</dbReference>
<comment type="caution">
    <text evidence="4">The sequence shown here is derived from an EMBL/GenBank/DDBJ whole genome shotgun (WGS) entry which is preliminary data.</text>
</comment>
<evidence type="ECO:0000313" key="5">
    <source>
        <dbReference type="Proteomes" id="UP000662572"/>
    </source>
</evidence>
<dbReference type="EMBL" id="BMZB01000001">
    <property type="protein sequence ID" value="GGZ20924.1"/>
    <property type="molecule type" value="Genomic_DNA"/>
</dbReference>
<protein>
    <submittedName>
        <fullName evidence="4">Rhamnogalacturonan endolyase YesW</fullName>
    </submittedName>
</protein>
<organism evidence="4 5">
    <name type="scientific">Asticcacaulis endophyticus</name>
    <dbReference type="NCBI Taxonomy" id="1395890"/>
    <lineage>
        <taxon>Bacteria</taxon>
        <taxon>Pseudomonadati</taxon>
        <taxon>Pseudomonadota</taxon>
        <taxon>Alphaproteobacteria</taxon>
        <taxon>Caulobacterales</taxon>
        <taxon>Caulobacteraceae</taxon>
        <taxon>Asticcacaulis</taxon>
    </lineage>
</organism>
<dbReference type="Proteomes" id="UP000662572">
    <property type="component" value="Unassembled WGS sequence"/>
</dbReference>
<dbReference type="InterPro" id="IPR034641">
    <property type="entry name" value="RGL11"/>
</dbReference>
<dbReference type="AlphaFoldDB" id="A0A918PTQ9"/>
<evidence type="ECO:0000256" key="1">
    <source>
        <dbReference type="SAM" id="SignalP"/>
    </source>
</evidence>
<name>A0A918PTQ9_9CAUL</name>
<feature type="signal peptide" evidence="1">
    <location>
        <begin position="1"/>
        <end position="29"/>
    </location>
</feature>
<dbReference type="Pfam" id="PF18370">
    <property type="entry name" value="RGI_lyase"/>
    <property type="match status" value="1"/>
</dbReference>
<dbReference type="CDD" id="cd10318">
    <property type="entry name" value="RGL11"/>
    <property type="match status" value="1"/>
</dbReference>
<dbReference type="PANTHER" id="PTHR43118">
    <property type="entry name" value="RHAMNOGALACTURONAN LYASE (EUROFUNG)"/>
    <property type="match status" value="1"/>
</dbReference>
<dbReference type="InterPro" id="IPR028994">
    <property type="entry name" value="Integrin_alpha_N"/>
</dbReference>
<dbReference type="Pfam" id="PF21348">
    <property type="entry name" value="RGL11_C"/>
    <property type="match status" value="2"/>
</dbReference>
<evidence type="ECO:0000313" key="4">
    <source>
        <dbReference type="EMBL" id="GGZ20924.1"/>
    </source>
</evidence>
<accession>A0A918PTQ9</accession>
<proteinExistence type="predicted"/>
<reference evidence="4" key="1">
    <citation type="journal article" date="2014" name="Int. J. Syst. Evol. Microbiol.">
        <title>Complete genome sequence of Corynebacterium casei LMG S-19264T (=DSM 44701T), isolated from a smear-ripened cheese.</title>
        <authorList>
            <consortium name="US DOE Joint Genome Institute (JGI-PGF)"/>
            <person name="Walter F."/>
            <person name="Albersmeier A."/>
            <person name="Kalinowski J."/>
            <person name="Ruckert C."/>
        </authorList>
    </citation>
    <scope>NUCLEOTIDE SEQUENCE</scope>
    <source>
        <strain evidence="4">KCTC 32296</strain>
    </source>
</reference>
<reference evidence="4" key="2">
    <citation type="submission" date="2020-09" db="EMBL/GenBank/DDBJ databases">
        <authorList>
            <person name="Sun Q."/>
            <person name="Kim S."/>
        </authorList>
    </citation>
    <scope>NUCLEOTIDE SEQUENCE</scope>
    <source>
        <strain evidence="4">KCTC 32296</strain>
    </source>
</reference>
<keyword evidence="1" id="KW-0732">Signal</keyword>
<dbReference type="RefSeq" id="WP_308429893.1">
    <property type="nucleotide sequence ID" value="NZ_BMZB01000001.1"/>
</dbReference>
<dbReference type="InterPro" id="IPR049366">
    <property type="entry name" value="RGL11_C"/>
</dbReference>
<sequence length="654" mass="71165">MHDLKLYLRRSGAILPALAALAMSTVALAQTGPRHMEAIDRGVVAVPATNGVLVSWRLLGNDADKTTFNLYRDGKKITPKPISATNFADAKGSATSIYKVAAITGGKATGTSADARVWAEGYLNIPLNKPADGTTPDGQTYSYNANDASAGDLDGDGRYEIILKWDPSNSKDNSQGGYTGNVFIDAYTLDGKQLWRIDLGRNIRAGAHYTQFQVADYDGDGKAELIVKTADGTKDAQGKVIGDANANWVEGDGEVAQNDRTGSVVAPDGKLMAQFKGRILKGPEYLSVFEGATGRVLDTVDFANTRGTTGPDATPEEQKARWGDAYGNRSERYLAGTAWLDGVHPSVVMARGYYARTTLSAYDFRDGKLTKRWYFDSEADGAPDGYSHQGNHQFSVADVDGDGKDEVIYGSMTLDDDGKPLWSAKLGHGDAMHVSDLDPSRPGFEKFGVHESMRDSGNRGSAMLDAKTGEMLWSTPADKDTGRGVSADIDPRHLGAESWASNSSNLYNAKGEIISDKRPRSMNFAIWWDGDLTRELLDGNKIFKWDWKTGDSPVIFEMTDTTSNNGTKSNPALQADILGDWREEVIMRTTDNTALRIYSTNIPTTYSFTTLMHDPVYRAGIAWQNTAYNQPPHVSYYLGEGMKTPPKANIKIGK</sequence>
<dbReference type="PANTHER" id="PTHR43118:SF1">
    <property type="entry name" value="RHAMNOGALACTURONAN LYASE (EUROFUNG)"/>
    <property type="match status" value="1"/>
</dbReference>
<evidence type="ECO:0000259" key="2">
    <source>
        <dbReference type="Pfam" id="PF18370"/>
    </source>
</evidence>
<dbReference type="InterPro" id="IPR013783">
    <property type="entry name" value="Ig-like_fold"/>
</dbReference>